<dbReference type="Proteomes" id="UP000004535">
    <property type="component" value="Unassembled WGS sequence"/>
</dbReference>
<dbReference type="EMBL" id="ACFC01000004">
    <property type="protein sequence ID" value="EEE07562.1"/>
    <property type="molecule type" value="Genomic_DNA"/>
</dbReference>
<organism evidence="2 3">
    <name type="scientific">Burkholderia multivorans CGD2</name>
    <dbReference type="NCBI Taxonomy" id="513052"/>
    <lineage>
        <taxon>Bacteria</taxon>
        <taxon>Pseudomonadati</taxon>
        <taxon>Pseudomonadota</taxon>
        <taxon>Betaproteobacteria</taxon>
        <taxon>Burkholderiales</taxon>
        <taxon>Burkholderiaceae</taxon>
        <taxon>Burkholderia</taxon>
        <taxon>Burkholderia cepacia complex</taxon>
    </lineage>
</organism>
<accession>B9BPP4</accession>
<evidence type="ECO:0000313" key="2">
    <source>
        <dbReference type="EMBL" id="EEE07562.1"/>
    </source>
</evidence>
<dbReference type="AlphaFoldDB" id="B9BPP4"/>
<protein>
    <submittedName>
        <fullName evidence="2">Uncharacterized protein</fullName>
    </submittedName>
</protein>
<feature type="compositionally biased region" description="Basic and acidic residues" evidence="1">
    <location>
        <begin position="1"/>
        <end position="11"/>
    </location>
</feature>
<sequence>MGRQVRTRDKPGFAPGLSLFGRRGGERQRLAKRRARYGSAMSVSTQYCDPQWRH</sequence>
<evidence type="ECO:0000313" key="3">
    <source>
        <dbReference type="Proteomes" id="UP000004535"/>
    </source>
</evidence>
<comment type="caution">
    <text evidence="2">The sequence shown here is derived from an EMBL/GenBank/DDBJ whole genome shotgun (WGS) entry which is preliminary data.</text>
</comment>
<evidence type="ECO:0000256" key="1">
    <source>
        <dbReference type="SAM" id="MobiDB-lite"/>
    </source>
</evidence>
<reference evidence="2 3" key="1">
    <citation type="journal article" date="2012" name="J. Bacteriol.">
        <title>Draft Genome Sequence Determination for Cystic Fibrosis and Chronic Granulomatous Disease Burkholderia multivorans Isolates.</title>
        <authorList>
            <person name="Varga J.J."/>
            <person name="Losada L."/>
            <person name="Zelazny A.M."/>
            <person name="Brinkac L."/>
            <person name="Harkins D."/>
            <person name="Radune D."/>
            <person name="Hostetler J."/>
            <person name="Sampaio E.P."/>
            <person name="Ronning C.M."/>
            <person name="Nierman W.C."/>
            <person name="Greenberg D.E."/>
            <person name="Holland S.M."/>
            <person name="Goldberg J.B."/>
        </authorList>
    </citation>
    <scope>NUCLEOTIDE SEQUENCE [LARGE SCALE GENOMIC DNA]</scope>
    <source>
        <strain evidence="2 3">CGD2</strain>
    </source>
</reference>
<gene>
    <name evidence="2" type="ORF">BURMUCGD2_6665</name>
</gene>
<proteinExistence type="predicted"/>
<feature type="region of interest" description="Disordered" evidence="1">
    <location>
        <begin position="1"/>
        <end position="54"/>
    </location>
</feature>
<name>B9BPP4_9BURK</name>